<dbReference type="KEGG" id="clup:CLUP02_09041"/>
<accession>A0A9Q8STZ9</accession>
<evidence type="ECO:0000313" key="2">
    <source>
        <dbReference type="EMBL" id="UQC83547.1"/>
    </source>
</evidence>
<dbReference type="RefSeq" id="XP_049145166.1">
    <property type="nucleotide sequence ID" value="XM_049288022.1"/>
</dbReference>
<dbReference type="EMBL" id="CP019476">
    <property type="protein sequence ID" value="UQC83547.1"/>
    <property type="molecule type" value="Genomic_DNA"/>
</dbReference>
<feature type="region of interest" description="Disordered" evidence="1">
    <location>
        <begin position="1"/>
        <end position="25"/>
    </location>
</feature>
<organism evidence="2 3">
    <name type="scientific">Colletotrichum lupini</name>
    <dbReference type="NCBI Taxonomy" id="145971"/>
    <lineage>
        <taxon>Eukaryota</taxon>
        <taxon>Fungi</taxon>
        <taxon>Dikarya</taxon>
        <taxon>Ascomycota</taxon>
        <taxon>Pezizomycotina</taxon>
        <taxon>Sordariomycetes</taxon>
        <taxon>Hypocreomycetidae</taxon>
        <taxon>Glomerellales</taxon>
        <taxon>Glomerellaceae</taxon>
        <taxon>Colletotrichum</taxon>
        <taxon>Colletotrichum acutatum species complex</taxon>
    </lineage>
</organism>
<evidence type="ECO:0000313" key="3">
    <source>
        <dbReference type="Proteomes" id="UP000830671"/>
    </source>
</evidence>
<evidence type="ECO:0000256" key="1">
    <source>
        <dbReference type="SAM" id="MobiDB-lite"/>
    </source>
</evidence>
<protein>
    <submittedName>
        <fullName evidence="2">Uncharacterized protein</fullName>
    </submittedName>
</protein>
<dbReference type="AlphaFoldDB" id="A0A9Q8STZ9"/>
<gene>
    <name evidence="2" type="ORF">CLUP02_09041</name>
</gene>
<keyword evidence="3" id="KW-1185">Reference proteome</keyword>
<name>A0A9Q8STZ9_9PEZI</name>
<proteinExistence type="predicted"/>
<sequence>MLNFLRRTDQKTQERKRQPRTRPDVTEQHCCSWKMQLQEIGRASKHADKAGSMNSAVSSRYLMVYLYHLSSTLRQFPHNVLSVRCLPEAFHSVGTSLPCRYHIWYKLSHKCCNPSLGLQQQSINLPYPGSMSSDSVVVNLSLLVPRLIFRDGRSGVDGYRRLYLDLQTQYLNSEQIGPHPNVIICRNLSPNSNRLTGNLGHKKRQLMTVHDNKMLHIKHFGQVKLHKTTHLP</sequence>
<reference evidence="2" key="1">
    <citation type="journal article" date="2021" name="Mol. Plant Microbe Interact.">
        <title>Complete Genome Sequence of the Plant-Pathogenic Fungus Colletotrichum lupini.</title>
        <authorList>
            <person name="Baroncelli R."/>
            <person name="Pensec F."/>
            <person name="Da Lio D."/>
            <person name="Boufleur T."/>
            <person name="Vicente I."/>
            <person name="Sarrocco S."/>
            <person name="Picot A."/>
            <person name="Baraldi E."/>
            <person name="Sukno S."/>
            <person name="Thon M."/>
            <person name="Le Floch G."/>
        </authorList>
    </citation>
    <scope>NUCLEOTIDE SEQUENCE</scope>
    <source>
        <strain evidence="2">IMI 504893</strain>
    </source>
</reference>
<dbReference type="GeneID" id="73343032"/>
<dbReference type="Proteomes" id="UP000830671">
    <property type="component" value="Chromosome 4"/>
</dbReference>